<dbReference type="OrthoDB" id="7831317at2"/>
<evidence type="ECO:0000259" key="1">
    <source>
        <dbReference type="Pfam" id="PF07179"/>
    </source>
</evidence>
<protein>
    <recommendedName>
        <fullName evidence="1">SseB protein N-terminal domain-containing protein</fullName>
    </recommendedName>
</protein>
<dbReference type="AlphaFoldDB" id="A0A0M7BCW8"/>
<organism evidence="2 3">
    <name type="scientific">Jannaschia seosinensis</name>
    <dbReference type="NCBI Taxonomy" id="313367"/>
    <lineage>
        <taxon>Bacteria</taxon>
        <taxon>Pseudomonadati</taxon>
        <taxon>Pseudomonadota</taxon>
        <taxon>Alphaproteobacteria</taxon>
        <taxon>Rhodobacterales</taxon>
        <taxon>Roseobacteraceae</taxon>
        <taxon>Jannaschia</taxon>
    </lineage>
</organism>
<sequence length="255" mass="26858">MTQTPLDRAHIAAEDAGTDAARLAFMGALAEAELHLLLNGEPDDGERIEPRLVEVDEARYALAFDLPERLTAFAGGAATATLSGRRLAALLAAESLGLALNLDEAPSAQLLPPEAIEWLARTLAHAPAEEAAQVEEIGPPGHLPENLLAALDAKLSLTAGLARMAYLAQATYSGGARSHMLAFVDAVPGAEPDLARAVSEALVFSGLDAGQIDVTFLRASQPLAARLARHGLRIDLPEPEPTMLIRDPDAPPRLR</sequence>
<dbReference type="RefSeq" id="WP_055663816.1">
    <property type="nucleotide sequence ID" value="NZ_CYPR01000160.1"/>
</dbReference>
<dbReference type="STRING" id="313367.JSE7799_02391"/>
<name>A0A0M7BCW8_9RHOB</name>
<feature type="domain" description="SseB protein N-terminal" evidence="1">
    <location>
        <begin position="8"/>
        <end position="118"/>
    </location>
</feature>
<proteinExistence type="predicted"/>
<dbReference type="Pfam" id="PF07179">
    <property type="entry name" value="SseB"/>
    <property type="match status" value="1"/>
</dbReference>
<evidence type="ECO:0000313" key="2">
    <source>
        <dbReference type="EMBL" id="CUH39664.1"/>
    </source>
</evidence>
<gene>
    <name evidence="2" type="ORF">JSE7799_02391</name>
</gene>
<accession>A0A0M7BCW8</accession>
<dbReference type="EMBL" id="CYPR01000160">
    <property type="protein sequence ID" value="CUH39664.1"/>
    <property type="molecule type" value="Genomic_DNA"/>
</dbReference>
<reference evidence="2 3" key="1">
    <citation type="submission" date="2015-09" db="EMBL/GenBank/DDBJ databases">
        <authorList>
            <person name="Jackson K.R."/>
            <person name="Lunt B.L."/>
            <person name="Fisher J.N.B."/>
            <person name="Gardner A.V."/>
            <person name="Bailey M.E."/>
            <person name="Deus L.M."/>
            <person name="Earl A.S."/>
            <person name="Gibby P.D."/>
            <person name="Hartmann K.A."/>
            <person name="Liu J.E."/>
            <person name="Manci A.M."/>
            <person name="Nielsen D.A."/>
            <person name="Solomon M.B."/>
            <person name="Breakwell D.P."/>
            <person name="Burnett S.H."/>
            <person name="Grose J.H."/>
        </authorList>
    </citation>
    <scope>NUCLEOTIDE SEQUENCE [LARGE SCALE GENOMIC DNA]</scope>
    <source>
        <strain evidence="2 3">CECT 7799</strain>
    </source>
</reference>
<dbReference type="InterPro" id="IPR009839">
    <property type="entry name" value="SseB_N"/>
</dbReference>
<dbReference type="Proteomes" id="UP000049455">
    <property type="component" value="Unassembled WGS sequence"/>
</dbReference>
<keyword evidence="3" id="KW-1185">Reference proteome</keyword>
<evidence type="ECO:0000313" key="3">
    <source>
        <dbReference type="Proteomes" id="UP000049455"/>
    </source>
</evidence>